<dbReference type="SUPFAM" id="SSF48452">
    <property type="entry name" value="TPR-like"/>
    <property type="match status" value="2"/>
</dbReference>
<dbReference type="PANTHER" id="PTHR16305">
    <property type="entry name" value="TESTICULAR SOLUBLE ADENYLYL CYCLASE"/>
    <property type="match status" value="1"/>
</dbReference>
<dbReference type="Gene3D" id="1.25.40.10">
    <property type="entry name" value="Tetratricopeptide repeat domain"/>
    <property type="match status" value="2"/>
</dbReference>
<dbReference type="InterPro" id="IPR041664">
    <property type="entry name" value="AAA_16"/>
</dbReference>
<dbReference type="STRING" id="571298.SAMN04488026_11046"/>
<dbReference type="GO" id="GO:0004016">
    <property type="term" value="F:adenylate cyclase activity"/>
    <property type="evidence" value="ECO:0007669"/>
    <property type="project" value="TreeGrafter"/>
</dbReference>
<dbReference type="GO" id="GO:0005524">
    <property type="term" value="F:ATP binding"/>
    <property type="evidence" value="ECO:0007669"/>
    <property type="project" value="UniProtKB-KW"/>
</dbReference>
<organism evidence="4 5">
    <name type="scientific">Aliiruegeria lutimaris</name>
    <dbReference type="NCBI Taxonomy" id="571298"/>
    <lineage>
        <taxon>Bacteria</taxon>
        <taxon>Pseudomonadati</taxon>
        <taxon>Pseudomonadota</taxon>
        <taxon>Alphaproteobacteria</taxon>
        <taxon>Rhodobacterales</taxon>
        <taxon>Roseobacteraceae</taxon>
        <taxon>Aliiruegeria</taxon>
    </lineage>
</organism>
<dbReference type="Proteomes" id="UP000199382">
    <property type="component" value="Unassembled WGS sequence"/>
</dbReference>
<keyword evidence="2" id="KW-0067">ATP-binding</keyword>
<evidence type="ECO:0000313" key="5">
    <source>
        <dbReference type="Proteomes" id="UP000199382"/>
    </source>
</evidence>
<keyword evidence="5" id="KW-1185">Reference proteome</keyword>
<dbReference type="EMBL" id="FNEK01000104">
    <property type="protein sequence ID" value="SDL67911.1"/>
    <property type="molecule type" value="Genomic_DNA"/>
</dbReference>
<name>A0A1G9M1S6_9RHOB</name>
<proteinExistence type="predicted"/>
<keyword evidence="1" id="KW-0547">Nucleotide-binding</keyword>
<accession>A0A1G9M1S6</accession>
<protein>
    <submittedName>
        <fullName evidence="4">Transcriptional activator domain-containing protein</fullName>
    </submittedName>
</protein>
<gene>
    <name evidence="4" type="ORF">SAMN04488026_11046</name>
</gene>
<dbReference type="InterPro" id="IPR005158">
    <property type="entry name" value="BTAD"/>
</dbReference>
<evidence type="ECO:0000256" key="2">
    <source>
        <dbReference type="ARBA" id="ARBA00022840"/>
    </source>
</evidence>
<evidence type="ECO:0000313" key="4">
    <source>
        <dbReference type="EMBL" id="SDL67911.1"/>
    </source>
</evidence>
<evidence type="ECO:0000256" key="1">
    <source>
        <dbReference type="ARBA" id="ARBA00022741"/>
    </source>
</evidence>
<dbReference type="InterPro" id="IPR027417">
    <property type="entry name" value="P-loop_NTPase"/>
</dbReference>
<dbReference type="InterPro" id="IPR011990">
    <property type="entry name" value="TPR-like_helical_dom_sf"/>
</dbReference>
<dbReference type="Pfam" id="PF13191">
    <property type="entry name" value="AAA_16"/>
    <property type="match status" value="1"/>
</dbReference>
<dbReference type="Pfam" id="PF03704">
    <property type="entry name" value="BTAD"/>
    <property type="match status" value="1"/>
</dbReference>
<dbReference type="SUPFAM" id="SSF52540">
    <property type="entry name" value="P-loop containing nucleoside triphosphate hydrolases"/>
    <property type="match status" value="1"/>
</dbReference>
<sequence>MPIAERRNQTVVLKAELFGHLRVSVDGQVIALPASKKTRGLLGYLLSSDRARTRSELCDLLWEDAEDPRAALRWSLSKLRTALGPERLVADRNIVDLRREALETDLASVEVVSSQIDGAPTEALMRTQALFRGEFLNGLDLSECYSFHEWCQAERSRLVRLHEQLLTTLLSRTRSDPKQALEFAHKLVGLNPFDEAAHIRVIELQFSLGRAAEAKAQATQCRKIFRAELGLEPSPALEQACREPADPMPDAPGLREINSFPSPRTVSSGFVGRQEELSLIREALDRMPAEVILIVGAPGIGKSALLSEVGRHFGDLRLSARAVEAERLRPLGIWRDALRSLSVDGVDAGLRDALKDLLDDHVGKTASRSKEQHFEPFRAFLSALATTGPVLVALDDLQWMEPSSCALLSYLVRNLQTEPVRFCLAARAGEIDDNEAVQSLLSSLGERLRRLSLTGLATDDALTLARTLQPEGEVSESVRMAQGNPLYLKVLSRRDAAPETSASLDDALSNRIERLSQPAINLASWASVFGRSIPMDKAVEASGSEVSEALDLVEELERHEMTRSLDGGTCEFTHDLIRDATYERLSITRRRLMHGRIADLLARDMETAPDQAVQVLHHAAMSDRHELAARAAVLAGAHALRALANAEAAEIARKGLFHAEKLGPGPARISLFIRLYRCLVLALSGFSTGKFPKLVADLGTQVSLASQHAMAPEVAEGEYLLSVLYQELGDLEAASQATARAATAASRMKARKRVRQLANSARCLLELGRDIPRAEELCRDARAFADAEGISDVEVFWSQGLLAYWQGDLASAAEKLDNALTLARQSEDRWRECKCLTWAAMIALERDRPAAAIEFAGDLWSLAGKVGEGAMAPLAETIRALARDDSDALETALASLERADDKSHLAYTLNLAAEKAARNGSRCIAAELAKRAYSYADAIDNGNERALAQAQAYLFGETVGDPEALWEWSRDPSSPAFTARVRRVLSRAARQDE</sequence>
<dbReference type="PANTHER" id="PTHR16305:SF28">
    <property type="entry name" value="GUANYLATE CYCLASE DOMAIN-CONTAINING PROTEIN"/>
    <property type="match status" value="1"/>
</dbReference>
<evidence type="ECO:0000259" key="3">
    <source>
        <dbReference type="SMART" id="SM01043"/>
    </source>
</evidence>
<dbReference type="AlphaFoldDB" id="A0A1G9M1S6"/>
<dbReference type="GO" id="GO:0005737">
    <property type="term" value="C:cytoplasm"/>
    <property type="evidence" value="ECO:0007669"/>
    <property type="project" value="TreeGrafter"/>
</dbReference>
<feature type="domain" description="Bacterial transcriptional activator" evidence="3">
    <location>
        <begin position="104"/>
        <end position="242"/>
    </location>
</feature>
<reference evidence="4 5" key="1">
    <citation type="submission" date="2016-10" db="EMBL/GenBank/DDBJ databases">
        <authorList>
            <person name="de Groot N.N."/>
        </authorList>
    </citation>
    <scope>NUCLEOTIDE SEQUENCE [LARGE SCALE GENOMIC DNA]</scope>
    <source>
        <strain evidence="4 5">DSM 25294</strain>
    </source>
</reference>
<dbReference type="Gene3D" id="3.40.50.300">
    <property type="entry name" value="P-loop containing nucleotide triphosphate hydrolases"/>
    <property type="match status" value="1"/>
</dbReference>
<dbReference type="SMART" id="SM01043">
    <property type="entry name" value="BTAD"/>
    <property type="match status" value="1"/>
</dbReference>